<keyword evidence="3" id="KW-1185">Reference proteome</keyword>
<dbReference type="RefSeq" id="WP_187273541.1">
    <property type="nucleotide sequence ID" value="NZ_BPQG01000079.1"/>
</dbReference>
<dbReference type="Proteomes" id="UP001055117">
    <property type="component" value="Unassembled WGS sequence"/>
</dbReference>
<dbReference type="EMBL" id="BPQG01000079">
    <property type="protein sequence ID" value="GJD46478.1"/>
    <property type="molecule type" value="Genomic_DNA"/>
</dbReference>
<gene>
    <name evidence="2" type="ORF">AFCDBAGC_4360</name>
</gene>
<accession>A0ABQ4QMK2</accession>
<comment type="caution">
    <text evidence="2">The sequence shown here is derived from an EMBL/GenBank/DDBJ whole genome shotgun (WGS) entry which is preliminary data.</text>
</comment>
<sequence length="58" mass="5779">MSKHDKPSGNSSDEPPKGKPANVAPDAVMDPNEKTDGHPGKGPQGGASKDEDADPGAG</sequence>
<proteinExistence type="predicted"/>
<reference evidence="2 3" key="1">
    <citation type="journal article" date="2021" name="Front. Microbiol.">
        <title>Comprehensive Comparative Genomics and Phenotyping of Methylobacterium Species.</title>
        <authorList>
            <person name="Alessa O."/>
            <person name="Ogura Y."/>
            <person name="Fujitani Y."/>
            <person name="Takami H."/>
            <person name="Hayashi T."/>
            <person name="Sahin N."/>
            <person name="Tani A."/>
        </authorList>
    </citation>
    <scope>NUCLEOTIDE SEQUENCE [LARGE SCALE GENOMIC DNA]</scope>
    <source>
        <strain evidence="2 3">DSM 23679</strain>
    </source>
</reference>
<organism evidence="2 3">
    <name type="scientific">Methylobacterium cerastii</name>
    <dbReference type="NCBI Taxonomy" id="932741"/>
    <lineage>
        <taxon>Bacteria</taxon>
        <taxon>Pseudomonadati</taxon>
        <taxon>Pseudomonadota</taxon>
        <taxon>Alphaproteobacteria</taxon>
        <taxon>Hyphomicrobiales</taxon>
        <taxon>Methylobacteriaceae</taxon>
        <taxon>Methylobacterium</taxon>
    </lineage>
</organism>
<name>A0ABQ4QMK2_9HYPH</name>
<evidence type="ECO:0000313" key="3">
    <source>
        <dbReference type="Proteomes" id="UP001055117"/>
    </source>
</evidence>
<feature type="region of interest" description="Disordered" evidence="1">
    <location>
        <begin position="1"/>
        <end position="58"/>
    </location>
</feature>
<evidence type="ECO:0000313" key="2">
    <source>
        <dbReference type="EMBL" id="GJD46478.1"/>
    </source>
</evidence>
<evidence type="ECO:0000256" key="1">
    <source>
        <dbReference type="SAM" id="MobiDB-lite"/>
    </source>
</evidence>
<protein>
    <submittedName>
        <fullName evidence="2">Uncharacterized protein</fullName>
    </submittedName>
</protein>